<dbReference type="AlphaFoldDB" id="A0A1H6Z4Y3"/>
<sequence>MPSSRAPRLADPRLRQRIIALALLAVLVVFAGRLVMVQAVNSKAIAADALQQRLVTSEITVPRADIVDRDGVVLATSVERYNVGVNQQKILTFTRTEDGQVVAEGPAGAAEILAPILDMDADELGALMVGDSTFRYLVKDISPETWELIAAEKIVGIEPEKVEKRIYPNGALAGNVVGFMGGTAEGTGTTGLTGVEAAYQDELEGTPGERTYEKDNTGAYMIPTGVQEETAAVPGQDVVLSIDRDIQWYAQERAQEAMAETGASQATVVVQDTTTGEILALVDSDSVDPNDPAASDSDDRGARSVSTVFEPGSTAKVITMAAALEEGVATPLTRFTAPYRYTTKNDQTFTDSHDYGEQKLTLAGILAVSSNTGTVQVGEMLTAEQRWEYLDKFGFGQTTGVGLLAESPGILHDWEDWDGRTTWAVTFGQGVAVTALQTTQVYSIVANGGLKIQPTVVKGFRDADGTFTEVETAEPERVISESTATQLMTMLEDVTQSGGTGVLAKIDGYRVAGKTGTAQATGADGRLTSYVASFVGIAPADDPRIVVSVILRDPKTEIWGGTTAAPVFKDVATFALQSLRVPPSTSDPVLYPTTWE</sequence>
<comment type="similarity">
    <text evidence="2">Belongs to the transpeptidase family.</text>
</comment>
<evidence type="ECO:0000256" key="3">
    <source>
        <dbReference type="ARBA" id="ARBA00023136"/>
    </source>
</evidence>
<comment type="subcellular location">
    <subcellularLocation>
        <location evidence="1">Membrane</location>
    </subcellularLocation>
</comment>
<dbReference type="Gene3D" id="3.90.1310.10">
    <property type="entry name" value="Penicillin-binding protein 2a (Domain 2)"/>
    <property type="match status" value="1"/>
</dbReference>
<keyword evidence="7" id="KW-0131">Cell cycle</keyword>
<evidence type="ECO:0000259" key="6">
    <source>
        <dbReference type="Pfam" id="PF03717"/>
    </source>
</evidence>
<dbReference type="eggNOG" id="COG0768">
    <property type="taxonomic scope" value="Bacteria"/>
</dbReference>
<dbReference type="Proteomes" id="UP000183315">
    <property type="component" value="Unassembled WGS sequence"/>
</dbReference>
<evidence type="ECO:0000313" key="7">
    <source>
        <dbReference type="EMBL" id="SEJ47054.1"/>
    </source>
</evidence>
<dbReference type="InterPro" id="IPR036138">
    <property type="entry name" value="PBP_dimer_sf"/>
</dbReference>
<dbReference type="GO" id="GO:0051301">
    <property type="term" value="P:cell division"/>
    <property type="evidence" value="ECO:0007669"/>
    <property type="project" value="UniProtKB-KW"/>
</dbReference>
<dbReference type="PANTHER" id="PTHR30627">
    <property type="entry name" value="PEPTIDOGLYCAN D,D-TRANSPEPTIDASE"/>
    <property type="match status" value="1"/>
</dbReference>
<dbReference type="GO" id="GO:0071555">
    <property type="term" value="P:cell wall organization"/>
    <property type="evidence" value="ECO:0007669"/>
    <property type="project" value="TreeGrafter"/>
</dbReference>
<dbReference type="GO" id="GO:0008658">
    <property type="term" value="F:penicillin binding"/>
    <property type="evidence" value="ECO:0007669"/>
    <property type="project" value="InterPro"/>
</dbReference>
<evidence type="ECO:0000259" key="5">
    <source>
        <dbReference type="Pfam" id="PF00905"/>
    </source>
</evidence>
<dbReference type="PANTHER" id="PTHR30627:SF1">
    <property type="entry name" value="PEPTIDOGLYCAN D,D-TRANSPEPTIDASE FTSI"/>
    <property type="match status" value="1"/>
</dbReference>
<evidence type="ECO:0000256" key="2">
    <source>
        <dbReference type="ARBA" id="ARBA00007171"/>
    </source>
</evidence>
<evidence type="ECO:0000256" key="4">
    <source>
        <dbReference type="SAM" id="MobiDB-lite"/>
    </source>
</evidence>
<accession>A0A1H6Z4Y3</accession>
<dbReference type="InterPro" id="IPR012338">
    <property type="entry name" value="Beta-lactam/transpept-like"/>
</dbReference>
<dbReference type="Pfam" id="PF00905">
    <property type="entry name" value="Transpeptidase"/>
    <property type="match status" value="1"/>
</dbReference>
<keyword evidence="3" id="KW-0472">Membrane</keyword>
<evidence type="ECO:0000256" key="1">
    <source>
        <dbReference type="ARBA" id="ARBA00004370"/>
    </source>
</evidence>
<name>A0A1H6Z4Y3_9MICO</name>
<evidence type="ECO:0000313" key="8">
    <source>
        <dbReference type="Proteomes" id="UP000183315"/>
    </source>
</evidence>
<dbReference type="InterPro" id="IPR001460">
    <property type="entry name" value="PCN-bd_Tpept"/>
</dbReference>
<feature type="region of interest" description="Disordered" evidence="4">
    <location>
        <begin position="284"/>
        <end position="305"/>
    </location>
</feature>
<feature type="compositionally biased region" description="Low complexity" evidence="4">
    <location>
        <begin position="284"/>
        <end position="295"/>
    </location>
</feature>
<dbReference type="SUPFAM" id="SSF56519">
    <property type="entry name" value="Penicillin binding protein dimerisation domain"/>
    <property type="match status" value="1"/>
</dbReference>
<dbReference type="Pfam" id="PF03717">
    <property type="entry name" value="PBP_dimer"/>
    <property type="match status" value="1"/>
</dbReference>
<dbReference type="SUPFAM" id="SSF56601">
    <property type="entry name" value="beta-lactamase/transpeptidase-like"/>
    <property type="match status" value="1"/>
</dbReference>
<dbReference type="InterPro" id="IPR050515">
    <property type="entry name" value="Beta-lactam/transpept"/>
</dbReference>
<dbReference type="EMBL" id="FNZI01000004">
    <property type="protein sequence ID" value="SEJ47054.1"/>
    <property type="molecule type" value="Genomic_DNA"/>
</dbReference>
<dbReference type="Gene3D" id="3.30.450.330">
    <property type="match status" value="1"/>
</dbReference>
<organism evidence="7 8">
    <name type="scientific">Demequina mangrovi</name>
    <dbReference type="NCBI Taxonomy" id="1043493"/>
    <lineage>
        <taxon>Bacteria</taxon>
        <taxon>Bacillati</taxon>
        <taxon>Actinomycetota</taxon>
        <taxon>Actinomycetes</taxon>
        <taxon>Micrococcales</taxon>
        <taxon>Demequinaceae</taxon>
        <taxon>Demequina</taxon>
    </lineage>
</organism>
<keyword evidence="8" id="KW-1185">Reference proteome</keyword>
<feature type="domain" description="Penicillin-binding protein dimerisation" evidence="6">
    <location>
        <begin position="59"/>
        <end position="219"/>
    </location>
</feature>
<dbReference type="InterPro" id="IPR005311">
    <property type="entry name" value="PBP_dimer"/>
</dbReference>
<dbReference type="STRING" id="1043493.SAMN05421637_1905"/>
<keyword evidence="7" id="KW-0132">Cell division</keyword>
<dbReference type="GO" id="GO:0005886">
    <property type="term" value="C:plasma membrane"/>
    <property type="evidence" value="ECO:0007669"/>
    <property type="project" value="TreeGrafter"/>
</dbReference>
<feature type="domain" description="Penicillin-binding protein transpeptidase" evidence="5">
    <location>
        <begin position="267"/>
        <end position="571"/>
    </location>
</feature>
<dbReference type="RefSeq" id="WP_042214366.1">
    <property type="nucleotide sequence ID" value="NZ_BBLU01000006.1"/>
</dbReference>
<dbReference type="Gene3D" id="3.40.710.10">
    <property type="entry name" value="DD-peptidase/beta-lactamase superfamily"/>
    <property type="match status" value="1"/>
</dbReference>
<gene>
    <name evidence="7" type="ORF">SAMN05421637_1905</name>
</gene>
<proteinExistence type="inferred from homology"/>
<protein>
    <submittedName>
        <fullName evidence="7">Cell division protein FtsI (Penicillin-binding protein 3)</fullName>
    </submittedName>
</protein>
<reference evidence="8" key="1">
    <citation type="submission" date="2016-10" db="EMBL/GenBank/DDBJ databases">
        <authorList>
            <person name="Varghese N."/>
        </authorList>
    </citation>
    <scope>NUCLEOTIDE SEQUENCE [LARGE SCALE GENOMIC DNA]</scope>
    <source>
        <strain evidence="8">DSM 24868</strain>
    </source>
</reference>